<feature type="transmembrane region" description="Helical" evidence="10">
    <location>
        <begin position="7"/>
        <end position="32"/>
    </location>
</feature>
<evidence type="ECO:0000256" key="1">
    <source>
        <dbReference type="ARBA" id="ARBA00004586"/>
    </source>
</evidence>
<keyword evidence="8 10" id="KW-0472">Membrane</keyword>
<evidence type="ECO:0000313" key="13">
    <source>
        <dbReference type="Proteomes" id="UP000053599"/>
    </source>
</evidence>
<sequence>MGSLQWFLFVYVLGGLTFIPLLLALLLLHAYYTLPPPQNDGQKTGQDPANLIRTDEDKLAFRTTTDDLAEKFHRKHDSDVASGYFAVCREYVPGGVNGKPPEKLTPAGDVVSQESPSVYQSMYRSIFDRSQKPTIEPNKDGNGKAVKRANNVFYVVLRHGHLMLYDDIQQLEVRYVISLEYHDVDVYGGDEDIPEGELWIKRNSIRLSRKKTRAGDTPNSPPFFFFGENQSEKEDFYYALLKNQDKSVTEDLPVTQEFDMNHIVTLVQKLHSSEEFLQTRWLNAMIGRLFLAMYKTPELEGFIRNKLTKKISRVKKPTFITKLALRKIDTGTGAPFVTNPRLKDLTVNGDCTVEADVNYAGNFRIEIAATARIDLGTRFKAREVDMVLAVTLRRIQGHILFRFKPPPSNRIWFSFERLPHLDLQLEPIVSSRQITYTFILRAIENRIREVVAESICLPFWDDIPFFDTSGQRYRGGIWQREPDSTTSTEIPDEMPDDEAEAGVSGDKTPVEMSKDERVMSMPVLPDPKPSSKVNTAKKSVSSLNDFLGMKSSENVDKSEGLPPRLMRSTSFASAANPTVTADNADVGSPTREHNAGAKKDTVANLLKDLSARATSENPSPAGSQAGSPPVESAMAGAMRDRERSSSRTSLAEEIHVSTSETDTVLPSSLPEAASSRASVVSNEAEDAMESESKPARQKPKNAKGFAARSLNKEDRKQAIASINAAAAAAQKWGWGVLARNKQRDGQAAAERDDVSTPREPMGRGRPLPPPGTPLPPPEKPSRNNSFMAPKRKPVPPPRLPQRTETNGSTNPQSPRKVPKPPLPERRKRQTSTQPDDQSEDEVLVVEAPTDSAPASPAAGEHHDEFFGHMEPPAAEESVTSVSEEHIPVEPEEPTTTVPEESVPTVADDPMSEEPAIASPEEPTTTTPQKPPKPNVPARSSEIAEHLPNNKEELNRQEMGMYTYES</sequence>
<dbReference type="Proteomes" id="UP000053599">
    <property type="component" value="Unassembled WGS sequence"/>
</dbReference>
<feature type="compositionally biased region" description="Basic and acidic residues" evidence="9">
    <location>
        <begin position="741"/>
        <end position="762"/>
    </location>
</feature>
<keyword evidence="2" id="KW-0813">Transport</keyword>
<feature type="compositionally biased region" description="Acidic residues" evidence="9">
    <location>
        <begin position="490"/>
        <end position="500"/>
    </location>
</feature>
<accession>A0A0D1W2V2</accession>
<gene>
    <name evidence="12" type="ORF">PV11_05183</name>
</gene>
<proteinExistence type="predicted"/>
<feature type="region of interest" description="Disordered" evidence="9">
    <location>
        <begin position="578"/>
        <end position="713"/>
    </location>
</feature>
<feature type="compositionally biased region" description="Basic and acidic residues" evidence="9">
    <location>
        <begin position="941"/>
        <end position="955"/>
    </location>
</feature>
<feature type="compositionally biased region" description="Polar residues" evidence="9">
    <location>
        <begin position="802"/>
        <end position="813"/>
    </location>
</feature>
<evidence type="ECO:0000256" key="9">
    <source>
        <dbReference type="SAM" id="MobiDB-lite"/>
    </source>
</evidence>
<evidence type="ECO:0000256" key="4">
    <source>
        <dbReference type="ARBA" id="ARBA00022824"/>
    </source>
</evidence>
<dbReference type="CDD" id="cd21675">
    <property type="entry name" value="SMP_TEX2"/>
    <property type="match status" value="1"/>
</dbReference>
<keyword evidence="5 10" id="KW-1133">Transmembrane helix</keyword>
<dbReference type="HOGENOM" id="CLU_006760_1_0_1"/>
<reference evidence="12 13" key="1">
    <citation type="submission" date="2015-01" db="EMBL/GenBank/DDBJ databases">
        <title>The Genome Sequence of Exophiala sideris CBS121828.</title>
        <authorList>
            <consortium name="The Broad Institute Genomics Platform"/>
            <person name="Cuomo C."/>
            <person name="de Hoog S."/>
            <person name="Gorbushina A."/>
            <person name="Stielow B."/>
            <person name="Teixiera M."/>
            <person name="Abouelleil A."/>
            <person name="Chapman S.B."/>
            <person name="Priest M."/>
            <person name="Young S.K."/>
            <person name="Wortman J."/>
            <person name="Nusbaum C."/>
            <person name="Birren B."/>
        </authorList>
    </citation>
    <scope>NUCLEOTIDE SEQUENCE [LARGE SCALE GENOMIC DNA]</scope>
    <source>
        <strain evidence="12 13">CBS 121828</strain>
    </source>
</reference>
<feature type="compositionally biased region" description="Pro residues" evidence="9">
    <location>
        <begin position="766"/>
        <end position="778"/>
    </location>
</feature>
<evidence type="ECO:0000259" key="11">
    <source>
        <dbReference type="PROSITE" id="PS51847"/>
    </source>
</evidence>
<evidence type="ECO:0000256" key="5">
    <source>
        <dbReference type="ARBA" id="ARBA00022989"/>
    </source>
</evidence>
<name>A0A0D1W2V2_9EURO</name>
<feature type="compositionally biased region" description="Low complexity" evidence="9">
    <location>
        <begin position="618"/>
        <end position="629"/>
    </location>
</feature>
<dbReference type="PROSITE" id="PS51847">
    <property type="entry name" value="SMP"/>
    <property type="match status" value="1"/>
</dbReference>
<feature type="domain" description="SMP-LTD" evidence="11">
    <location>
        <begin position="275"/>
        <end position="466"/>
    </location>
</feature>
<organism evidence="12 13">
    <name type="scientific">Exophiala sideris</name>
    <dbReference type="NCBI Taxonomy" id="1016849"/>
    <lineage>
        <taxon>Eukaryota</taxon>
        <taxon>Fungi</taxon>
        <taxon>Dikarya</taxon>
        <taxon>Ascomycota</taxon>
        <taxon>Pezizomycotina</taxon>
        <taxon>Eurotiomycetes</taxon>
        <taxon>Chaetothyriomycetidae</taxon>
        <taxon>Chaetothyriales</taxon>
        <taxon>Herpotrichiellaceae</taxon>
        <taxon>Exophiala</taxon>
    </lineage>
</organism>
<dbReference type="STRING" id="1016849.A0A0D1W2V2"/>
<feature type="compositionally biased region" description="Basic and acidic residues" evidence="9">
    <location>
        <begin position="638"/>
        <end position="655"/>
    </location>
</feature>
<dbReference type="GO" id="GO:0005789">
    <property type="term" value="C:endoplasmic reticulum membrane"/>
    <property type="evidence" value="ECO:0007669"/>
    <property type="project" value="UniProtKB-SubCell"/>
</dbReference>
<dbReference type="EMBL" id="KN846952">
    <property type="protein sequence ID" value="KIV83130.1"/>
    <property type="molecule type" value="Genomic_DNA"/>
</dbReference>
<feature type="region of interest" description="Disordered" evidence="9">
    <location>
        <begin position="476"/>
        <end position="514"/>
    </location>
</feature>
<dbReference type="GO" id="GO:0015914">
    <property type="term" value="P:phospholipid transport"/>
    <property type="evidence" value="ECO:0007669"/>
    <property type="project" value="TreeGrafter"/>
</dbReference>
<protein>
    <recommendedName>
        <fullName evidence="11">SMP-LTD domain-containing protein</fullName>
    </recommendedName>
</protein>
<feature type="compositionally biased region" description="Low complexity" evidence="9">
    <location>
        <begin position="893"/>
        <end position="905"/>
    </location>
</feature>
<evidence type="ECO:0000256" key="3">
    <source>
        <dbReference type="ARBA" id="ARBA00022692"/>
    </source>
</evidence>
<dbReference type="GO" id="GO:0008289">
    <property type="term" value="F:lipid binding"/>
    <property type="evidence" value="ECO:0007669"/>
    <property type="project" value="UniProtKB-KW"/>
</dbReference>
<dbReference type="Pfam" id="PF15413">
    <property type="entry name" value="PH_11"/>
    <property type="match status" value="1"/>
</dbReference>
<dbReference type="AlphaFoldDB" id="A0A0D1W2V2"/>
<feature type="compositionally biased region" description="Polar residues" evidence="9">
    <location>
        <begin position="656"/>
        <end position="666"/>
    </location>
</feature>
<dbReference type="InterPro" id="IPR031468">
    <property type="entry name" value="SMP_LBD"/>
</dbReference>
<evidence type="ECO:0000256" key="6">
    <source>
        <dbReference type="ARBA" id="ARBA00023055"/>
    </source>
</evidence>
<dbReference type="PANTHER" id="PTHR13466:SF19">
    <property type="entry name" value="NUCLEUS-VACUOLE JUNCTION PROTEIN 2"/>
    <property type="match status" value="1"/>
</dbReference>
<dbReference type="PANTHER" id="PTHR13466">
    <property type="entry name" value="TEX2 PROTEIN-RELATED"/>
    <property type="match status" value="1"/>
</dbReference>
<evidence type="ECO:0000256" key="7">
    <source>
        <dbReference type="ARBA" id="ARBA00023121"/>
    </source>
</evidence>
<evidence type="ECO:0000256" key="8">
    <source>
        <dbReference type="ARBA" id="ARBA00023136"/>
    </source>
</evidence>
<evidence type="ECO:0000256" key="2">
    <source>
        <dbReference type="ARBA" id="ARBA00022448"/>
    </source>
</evidence>
<evidence type="ECO:0000256" key="10">
    <source>
        <dbReference type="SAM" id="Phobius"/>
    </source>
</evidence>
<feature type="region of interest" description="Disordered" evidence="9">
    <location>
        <begin position="739"/>
        <end position="965"/>
    </location>
</feature>
<dbReference type="GO" id="GO:1990456">
    <property type="term" value="P:mitochondrion-endoplasmic reticulum membrane tethering"/>
    <property type="evidence" value="ECO:0007669"/>
    <property type="project" value="TreeGrafter"/>
</dbReference>
<feature type="compositionally biased region" description="Low complexity" evidence="9">
    <location>
        <begin position="912"/>
        <end position="927"/>
    </location>
</feature>
<keyword evidence="7" id="KW-0446">Lipid-binding</keyword>
<dbReference type="GO" id="GO:0032865">
    <property type="term" value="C:ERMES complex"/>
    <property type="evidence" value="ECO:0007669"/>
    <property type="project" value="TreeGrafter"/>
</dbReference>
<keyword evidence="3 10" id="KW-0812">Transmembrane</keyword>
<keyword evidence="4" id="KW-0256">Endoplasmic reticulum</keyword>
<keyword evidence="6" id="KW-0445">Lipid transport</keyword>
<comment type="subcellular location">
    <subcellularLocation>
        <location evidence="1">Endoplasmic reticulum membrane</location>
    </subcellularLocation>
</comment>
<feature type="compositionally biased region" description="Basic and acidic residues" evidence="9">
    <location>
        <begin position="590"/>
        <end position="601"/>
    </location>
</feature>
<dbReference type="OrthoDB" id="26740at2759"/>
<evidence type="ECO:0000313" key="12">
    <source>
        <dbReference type="EMBL" id="KIV83130.1"/>
    </source>
</evidence>